<dbReference type="InterPro" id="IPR005828">
    <property type="entry name" value="MFS_sugar_transport-like"/>
</dbReference>
<comment type="similarity">
    <text evidence="2 7">Belongs to the major facilitator superfamily. Sugar transporter (TC 2.A.1.1) family.</text>
</comment>
<evidence type="ECO:0000256" key="1">
    <source>
        <dbReference type="ARBA" id="ARBA00004141"/>
    </source>
</evidence>
<evidence type="ECO:0000256" key="9">
    <source>
        <dbReference type="SAM" id="Phobius"/>
    </source>
</evidence>
<dbReference type="VEuPathDB" id="FungiDB:ASPGLDRAFT_169499"/>
<dbReference type="InterPro" id="IPR036259">
    <property type="entry name" value="MFS_trans_sf"/>
</dbReference>
<evidence type="ECO:0000313" key="12">
    <source>
        <dbReference type="Proteomes" id="UP000184300"/>
    </source>
</evidence>
<dbReference type="Gene3D" id="1.20.1250.20">
    <property type="entry name" value="MFS general substrate transporter like domains"/>
    <property type="match status" value="1"/>
</dbReference>
<feature type="transmembrane region" description="Helical" evidence="9">
    <location>
        <begin position="351"/>
        <end position="370"/>
    </location>
</feature>
<evidence type="ECO:0000256" key="6">
    <source>
        <dbReference type="ARBA" id="ARBA00023136"/>
    </source>
</evidence>
<dbReference type="RefSeq" id="XP_022401692.1">
    <property type="nucleotide sequence ID" value="XM_022542692.1"/>
</dbReference>
<name>A0A1L9VM87_ASPGL</name>
<keyword evidence="3 7" id="KW-0813">Transport</keyword>
<dbReference type="STRING" id="1160497.A0A1L9VM87"/>
<feature type="transmembrane region" description="Helical" evidence="9">
    <location>
        <begin position="108"/>
        <end position="124"/>
    </location>
</feature>
<evidence type="ECO:0000256" key="2">
    <source>
        <dbReference type="ARBA" id="ARBA00010992"/>
    </source>
</evidence>
<feature type="transmembrane region" description="Helical" evidence="9">
    <location>
        <begin position="255"/>
        <end position="276"/>
    </location>
</feature>
<dbReference type="InterPro" id="IPR050360">
    <property type="entry name" value="MFS_Sugar_Transporters"/>
</dbReference>
<dbReference type="PROSITE" id="PS50850">
    <property type="entry name" value="MFS"/>
    <property type="match status" value="1"/>
</dbReference>
<evidence type="ECO:0000259" key="10">
    <source>
        <dbReference type="PROSITE" id="PS50850"/>
    </source>
</evidence>
<proteinExistence type="inferred from homology"/>
<keyword evidence="4 9" id="KW-0812">Transmembrane</keyword>
<protein>
    <recommendedName>
        <fullName evidence="10">Major facilitator superfamily (MFS) profile domain-containing protein</fullName>
    </recommendedName>
</protein>
<dbReference type="FunFam" id="1.20.1250.20:FF:000477">
    <property type="entry name" value="MFS monosaccharide transporter (Hxt8), putative"/>
    <property type="match status" value="1"/>
</dbReference>
<dbReference type="Proteomes" id="UP000184300">
    <property type="component" value="Unassembled WGS sequence"/>
</dbReference>
<feature type="transmembrane region" description="Helical" evidence="9">
    <location>
        <begin position="421"/>
        <end position="440"/>
    </location>
</feature>
<feature type="transmembrane region" description="Helical" evidence="9">
    <location>
        <begin position="168"/>
        <end position="189"/>
    </location>
</feature>
<evidence type="ECO:0000313" key="11">
    <source>
        <dbReference type="EMBL" id="OJJ84994.1"/>
    </source>
</evidence>
<dbReference type="PANTHER" id="PTHR48022:SF11">
    <property type="entry name" value="MONOSACCHARIDE TRANSPORTER (HXT8), PUTATIVE (AFU_ORTHOLOGUE AFUA_2G08120)-RELATED"/>
    <property type="match status" value="1"/>
</dbReference>
<accession>A0A1L9VM87</accession>
<evidence type="ECO:0000256" key="5">
    <source>
        <dbReference type="ARBA" id="ARBA00022989"/>
    </source>
</evidence>
<gene>
    <name evidence="11" type="ORF">ASPGLDRAFT_169499</name>
</gene>
<dbReference type="AlphaFoldDB" id="A0A1L9VM87"/>
<keyword evidence="12" id="KW-1185">Reference proteome</keyword>
<evidence type="ECO:0000256" key="3">
    <source>
        <dbReference type="ARBA" id="ARBA00022448"/>
    </source>
</evidence>
<feature type="transmembrane region" description="Helical" evidence="9">
    <location>
        <begin position="322"/>
        <end position="339"/>
    </location>
</feature>
<sequence>MAMWYAFGVALFAAIGTFLFGFDTGIATTTIAHQSWIDYMNNPSDGLTGAVVAVYIAGEAVGAFTQTFVGDRLGRLRFMEMMCVVVTIGTVIQTASVNIGMFLAGRVLAGYAVGGLVGTVPIYLSEISDPRYRGLIGGISGCGISFGTMASNWVGFACSYAPYGPVQWRLPLGIQIPWGIIMFIGLITFMPNSPRHLIRIGKIEDARREFGRIRRDLHSHEVQEEFTRMRVQIEYEMEREITSYREIFKLFRRRVLVSIAVQTMTSLTGVNVIQYYQTILYKSLGIDSHTILALAAVYGIVALVVNCLTTKYLTDQWGRRKMLLSGLAGIILVEIYAAVMQREFQNTDNRVGKGFAILGIYLFVVAYYGMLNSTTWLYGAEVLPIALRSKIMGLAAASHFIVNVAVTEAGPSAFANIHENYYYVFVACTLFFLVIAYFYFPETKQKTLEEIASAFGDKVISSDERSKDGGRDGDEDGDGKTGSQHVEAVSVRQSG</sequence>
<dbReference type="OrthoDB" id="6612291at2759"/>
<dbReference type="NCBIfam" id="TIGR00879">
    <property type="entry name" value="SP"/>
    <property type="match status" value="1"/>
</dbReference>
<feature type="compositionally biased region" description="Basic and acidic residues" evidence="8">
    <location>
        <begin position="461"/>
        <end position="472"/>
    </location>
</feature>
<comment type="subcellular location">
    <subcellularLocation>
        <location evidence="1">Membrane</location>
        <topology evidence="1">Multi-pass membrane protein</topology>
    </subcellularLocation>
</comment>
<keyword evidence="5 9" id="KW-1133">Transmembrane helix</keyword>
<dbReference type="GO" id="GO:0005351">
    <property type="term" value="F:carbohydrate:proton symporter activity"/>
    <property type="evidence" value="ECO:0007669"/>
    <property type="project" value="TreeGrafter"/>
</dbReference>
<dbReference type="GO" id="GO:0016020">
    <property type="term" value="C:membrane"/>
    <property type="evidence" value="ECO:0007669"/>
    <property type="project" value="UniProtKB-SubCell"/>
</dbReference>
<feature type="transmembrane region" description="Helical" evidence="9">
    <location>
        <begin position="48"/>
        <end position="69"/>
    </location>
</feature>
<feature type="transmembrane region" description="Helical" evidence="9">
    <location>
        <begin position="136"/>
        <end position="156"/>
    </location>
</feature>
<feature type="transmembrane region" description="Helical" evidence="9">
    <location>
        <begin position="288"/>
        <end position="310"/>
    </location>
</feature>
<dbReference type="SUPFAM" id="SSF103473">
    <property type="entry name" value="MFS general substrate transporter"/>
    <property type="match status" value="1"/>
</dbReference>
<dbReference type="GeneID" id="34458953"/>
<dbReference type="EMBL" id="KV878895">
    <property type="protein sequence ID" value="OJJ84994.1"/>
    <property type="molecule type" value="Genomic_DNA"/>
</dbReference>
<keyword evidence="6 9" id="KW-0472">Membrane</keyword>
<evidence type="ECO:0000256" key="7">
    <source>
        <dbReference type="RuleBase" id="RU003346"/>
    </source>
</evidence>
<feature type="region of interest" description="Disordered" evidence="8">
    <location>
        <begin position="461"/>
        <end position="495"/>
    </location>
</feature>
<feature type="domain" description="Major facilitator superfamily (MFS) profile" evidence="10">
    <location>
        <begin position="9"/>
        <end position="444"/>
    </location>
</feature>
<evidence type="ECO:0000256" key="4">
    <source>
        <dbReference type="ARBA" id="ARBA00022692"/>
    </source>
</evidence>
<dbReference type="InterPro" id="IPR003663">
    <property type="entry name" value="Sugar/inositol_transpt"/>
</dbReference>
<feature type="transmembrane region" description="Helical" evidence="9">
    <location>
        <begin position="81"/>
        <end position="102"/>
    </location>
</feature>
<evidence type="ECO:0000256" key="8">
    <source>
        <dbReference type="SAM" id="MobiDB-lite"/>
    </source>
</evidence>
<reference evidence="12" key="1">
    <citation type="journal article" date="2017" name="Genome Biol.">
        <title>Comparative genomics reveals high biological diversity and specific adaptations in the industrially and medically important fungal genus Aspergillus.</title>
        <authorList>
            <person name="de Vries R.P."/>
            <person name="Riley R."/>
            <person name="Wiebenga A."/>
            <person name="Aguilar-Osorio G."/>
            <person name="Amillis S."/>
            <person name="Uchima C.A."/>
            <person name="Anderluh G."/>
            <person name="Asadollahi M."/>
            <person name="Askin M."/>
            <person name="Barry K."/>
            <person name="Battaglia E."/>
            <person name="Bayram O."/>
            <person name="Benocci T."/>
            <person name="Braus-Stromeyer S.A."/>
            <person name="Caldana C."/>
            <person name="Canovas D."/>
            <person name="Cerqueira G.C."/>
            <person name="Chen F."/>
            <person name="Chen W."/>
            <person name="Choi C."/>
            <person name="Clum A."/>
            <person name="Dos Santos R.A."/>
            <person name="Damasio A.R."/>
            <person name="Diallinas G."/>
            <person name="Emri T."/>
            <person name="Fekete E."/>
            <person name="Flipphi M."/>
            <person name="Freyberg S."/>
            <person name="Gallo A."/>
            <person name="Gournas C."/>
            <person name="Habgood R."/>
            <person name="Hainaut M."/>
            <person name="Harispe M.L."/>
            <person name="Henrissat B."/>
            <person name="Hilden K.S."/>
            <person name="Hope R."/>
            <person name="Hossain A."/>
            <person name="Karabika E."/>
            <person name="Karaffa L."/>
            <person name="Karanyi Z."/>
            <person name="Krasevec N."/>
            <person name="Kuo A."/>
            <person name="Kusch H."/>
            <person name="LaButti K."/>
            <person name="Lagendijk E.L."/>
            <person name="Lapidus A."/>
            <person name="Levasseur A."/>
            <person name="Lindquist E."/>
            <person name="Lipzen A."/>
            <person name="Logrieco A.F."/>
            <person name="MacCabe A."/>
            <person name="Maekelae M.R."/>
            <person name="Malavazi I."/>
            <person name="Melin P."/>
            <person name="Meyer V."/>
            <person name="Mielnichuk N."/>
            <person name="Miskei M."/>
            <person name="Molnar A.P."/>
            <person name="Mule G."/>
            <person name="Ngan C.Y."/>
            <person name="Orejas M."/>
            <person name="Orosz E."/>
            <person name="Ouedraogo J.P."/>
            <person name="Overkamp K.M."/>
            <person name="Park H.-S."/>
            <person name="Perrone G."/>
            <person name="Piumi F."/>
            <person name="Punt P.J."/>
            <person name="Ram A.F."/>
            <person name="Ramon A."/>
            <person name="Rauscher S."/>
            <person name="Record E."/>
            <person name="Riano-Pachon D.M."/>
            <person name="Robert V."/>
            <person name="Roehrig J."/>
            <person name="Ruller R."/>
            <person name="Salamov A."/>
            <person name="Salih N.S."/>
            <person name="Samson R.A."/>
            <person name="Sandor E."/>
            <person name="Sanguinetti M."/>
            <person name="Schuetze T."/>
            <person name="Sepcic K."/>
            <person name="Shelest E."/>
            <person name="Sherlock G."/>
            <person name="Sophianopoulou V."/>
            <person name="Squina F.M."/>
            <person name="Sun H."/>
            <person name="Susca A."/>
            <person name="Todd R.B."/>
            <person name="Tsang A."/>
            <person name="Unkles S.E."/>
            <person name="van de Wiele N."/>
            <person name="van Rossen-Uffink D."/>
            <person name="Oliveira J.V."/>
            <person name="Vesth T.C."/>
            <person name="Visser J."/>
            <person name="Yu J.-H."/>
            <person name="Zhou M."/>
            <person name="Andersen M.R."/>
            <person name="Archer D.B."/>
            <person name="Baker S.E."/>
            <person name="Benoit I."/>
            <person name="Brakhage A.A."/>
            <person name="Braus G.H."/>
            <person name="Fischer R."/>
            <person name="Frisvad J.C."/>
            <person name="Goldman G.H."/>
            <person name="Houbraken J."/>
            <person name="Oakley B."/>
            <person name="Pocsi I."/>
            <person name="Scazzocchio C."/>
            <person name="Seiboth B."/>
            <person name="vanKuyk P.A."/>
            <person name="Wortman J."/>
            <person name="Dyer P.S."/>
            <person name="Grigoriev I.V."/>
        </authorList>
    </citation>
    <scope>NUCLEOTIDE SEQUENCE [LARGE SCALE GENOMIC DNA]</scope>
    <source>
        <strain evidence="12">CBS 516.65</strain>
    </source>
</reference>
<dbReference type="PRINTS" id="PR00171">
    <property type="entry name" value="SUGRTRNSPORT"/>
</dbReference>
<dbReference type="PANTHER" id="PTHR48022">
    <property type="entry name" value="PLASTIDIC GLUCOSE TRANSPORTER 4"/>
    <property type="match status" value="1"/>
</dbReference>
<feature type="transmembrane region" description="Helical" evidence="9">
    <location>
        <begin position="391"/>
        <end position="409"/>
    </location>
</feature>
<dbReference type="InterPro" id="IPR020846">
    <property type="entry name" value="MFS_dom"/>
</dbReference>
<dbReference type="Pfam" id="PF00083">
    <property type="entry name" value="Sugar_tr"/>
    <property type="match status" value="1"/>
</dbReference>
<organism evidence="11 12">
    <name type="scientific">Aspergillus glaucus CBS 516.65</name>
    <dbReference type="NCBI Taxonomy" id="1160497"/>
    <lineage>
        <taxon>Eukaryota</taxon>
        <taxon>Fungi</taxon>
        <taxon>Dikarya</taxon>
        <taxon>Ascomycota</taxon>
        <taxon>Pezizomycotina</taxon>
        <taxon>Eurotiomycetes</taxon>
        <taxon>Eurotiomycetidae</taxon>
        <taxon>Eurotiales</taxon>
        <taxon>Aspergillaceae</taxon>
        <taxon>Aspergillus</taxon>
        <taxon>Aspergillus subgen. Aspergillus</taxon>
    </lineage>
</organism>